<dbReference type="EMBL" id="HBIO01016426">
    <property type="protein sequence ID" value="CAE0467790.1"/>
    <property type="molecule type" value="Transcribed_RNA"/>
</dbReference>
<gene>
    <name evidence="4" type="ORF">CDEB00056_LOCUS12643</name>
</gene>
<feature type="region of interest" description="Disordered" evidence="1">
    <location>
        <begin position="754"/>
        <end position="781"/>
    </location>
</feature>
<keyword evidence="2" id="KW-0812">Transmembrane</keyword>
<evidence type="ECO:0000256" key="2">
    <source>
        <dbReference type="SAM" id="Phobius"/>
    </source>
</evidence>
<reference evidence="4" key="1">
    <citation type="submission" date="2021-01" db="EMBL/GenBank/DDBJ databases">
        <authorList>
            <person name="Corre E."/>
            <person name="Pelletier E."/>
            <person name="Niang G."/>
            <person name="Scheremetjew M."/>
            <person name="Finn R."/>
            <person name="Kale V."/>
            <person name="Holt S."/>
            <person name="Cochrane G."/>
            <person name="Meng A."/>
            <person name="Brown T."/>
            <person name="Cohen L."/>
        </authorList>
    </citation>
    <scope>NUCLEOTIDE SEQUENCE</scope>
    <source>
        <strain evidence="4">MM31A-1</strain>
    </source>
</reference>
<feature type="compositionally biased region" description="Low complexity" evidence="1">
    <location>
        <begin position="868"/>
        <end position="878"/>
    </location>
</feature>
<organism evidence="4">
    <name type="scientific">Chaetoceros debilis</name>
    <dbReference type="NCBI Taxonomy" id="122233"/>
    <lineage>
        <taxon>Eukaryota</taxon>
        <taxon>Sar</taxon>
        <taxon>Stramenopiles</taxon>
        <taxon>Ochrophyta</taxon>
        <taxon>Bacillariophyta</taxon>
        <taxon>Coscinodiscophyceae</taxon>
        <taxon>Chaetocerotophycidae</taxon>
        <taxon>Chaetocerotales</taxon>
        <taxon>Chaetocerotaceae</taxon>
        <taxon>Chaetoceros</taxon>
    </lineage>
</organism>
<feature type="region of interest" description="Disordered" evidence="1">
    <location>
        <begin position="986"/>
        <end position="1034"/>
    </location>
</feature>
<evidence type="ECO:0000256" key="3">
    <source>
        <dbReference type="SAM" id="SignalP"/>
    </source>
</evidence>
<feature type="chain" id="PRO_5031243222" evidence="3">
    <location>
        <begin position="26"/>
        <end position="1079"/>
    </location>
</feature>
<keyword evidence="2" id="KW-0472">Membrane</keyword>
<feature type="region of interest" description="Disordered" evidence="1">
    <location>
        <begin position="814"/>
        <end position="906"/>
    </location>
</feature>
<keyword evidence="2" id="KW-1133">Transmembrane helix</keyword>
<feature type="compositionally biased region" description="Basic and acidic residues" evidence="1">
    <location>
        <begin position="896"/>
        <end position="906"/>
    </location>
</feature>
<feature type="region of interest" description="Disordered" evidence="1">
    <location>
        <begin position="664"/>
        <end position="684"/>
    </location>
</feature>
<sequence>MRFPFSSAALLLLDLVINGVTQACADHTTARELEELPSNAFSDKFSRRHAQWLLEKRKAIATISSDVHHFEQYTENQWQQASSGLKDIRSDFDEATHKKADFASECKSYLLSDEVISDLKISQVDATKFLVYYSIKVGMCSGKVEDECTNVNFEALEVILQLAFVWAICPYDTINGEDEVCLTELDDQGYEFGWVINEEDFDFISAEVENYCMALWSYADDFHGGTIAPSHRPSMPNIPPTSAAPPSVSPTEVSSSKPTRFDSSGPSYLPSIRRSLSPTQSSAPSSVSSKMASLPPSARPTFRGVSSSPSTSPHGHPSRSPSISPLPSVSVVPSSAPSSRDPYGIKFSYVLGFNDTNVTAQTLDDAYLYVDVMDEVRQAIRRVLALSDVTRMRRMTLRKLDVVLMTNDPLGSIFHRQLRDEDCPIEFEISQNCVRVVTEVLAFANSERYTKQEVENQVLAPIRSAMESDQFVDSIDRQEVKEVKYLSEEAQVNDDGLLTEKDGILNNTGIAGIAIGSIFIVGAIILFAVGRSRANDDRGLVELAASDSYSEDLDSMMDVEPGGGIKMRSAPDIGDYNMTFEPESITKAAQLDVDTGDVIAAVHANSVASKSSASSSDYSDSQGSTDADAEALIGRLDAAVSLGDWAAVAVIAGDLSTADEASTFSSAPSKYSANESRGALTDEDKKRAEKIDKLVSIGDWNAVGATAAAFDSDSSASGSFHTAGLGKTYLDATDEKKKSILDFIAGPWQSTAASKAMAQDDEVEESDTIQKSAESDGISSISGGFSPARNIAISKELSHVEDFSLPIEKSNEVLLSESSGTEDDQKPMLPPSSSTKKKGWKGRLPFLSGKVPSADKAAVNSLALQEDSSASSWSHGSSPVNSFNPYVGANNSLESSSKRNEEEINMPKEMKVFGENFGLQAANFAMQREENEEEAANADDENSTSPRSKGSVNSLQNDLDKAIESGDWAAVEAQTNKLFDMSMDIANMGSPDDNNISQNVSTAYEDSSFVDDDSHEGWSTGSKSHTTTDSEQIDDERIAMLEKLIETDDWQGIVTSSEIHNREDSSMANSDAGDELLQK</sequence>
<feature type="compositionally biased region" description="Polar residues" evidence="1">
    <location>
        <begin position="1017"/>
        <end position="1030"/>
    </location>
</feature>
<feature type="compositionally biased region" description="Polar residues" evidence="1">
    <location>
        <begin position="943"/>
        <end position="957"/>
    </location>
</feature>
<feature type="signal peptide" evidence="3">
    <location>
        <begin position="1"/>
        <end position="25"/>
    </location>
</feature>
<keyword evidence="3" id="KW-0732">Signal</keyword>
<feature type="transmembrane region" description="Helical" evidence="2">
    <location>
        <begin position="509"/>
        <end position="529"/>
    </location>
</feature>
<feature type="region of interest" description="Disordered" evidence="1">
    <location>
        <begin position="229"/>
        <end position="339"/>
    </location>
</feature>
<feature type="compositionally biased region" description="Low complexity" evidence="1">
    <location>
        <begin position="275"/>
        <end position="296"/>
    </location>
</feature>
<evidence type="ECO:0000256" key="1">
    <source>
        <dbReference type="SAM" id="MobiDB-lite"/>
    </source>
</evidence>
<feature type="compositionally biased region" description="Acidic residues" evidence="1">
    <location>
        <begin position="930"/>
        <end position="942"/>
    </location>
</feature>
<accession>A0A7S3VAU9</accession>
<proteinExistence type="predicted"/>
<feature type="compositionally biased region" description="Low complexity" evidence="1">
    <location>
        <begin position="306"/>
        <end position="339"/>
    </location>
</feature>
<dbReference type="AlphaFoldDB" id="A0A7S3VAU9"/>
<feature type="compositionally biased region" description="Polar residues" evidence="1">
    <location>
        <begin position="664"/>
        <end position="675"/>
    </location>
</feature>
<feature type="compositionally biased region" description="Polar residues" evidence="1">
    <location>
        <begin position="992"/>
        <end position="1005"/>
    </location>
</feature>
<feature type="compositionally biased region" description="Polar residues" evidence="1">
    <location>
        <begin position="879"/>
        <end position="895"/>
    </location>
</feature>
<name>A0A7S3VAU9_9STRA</name>
<feature type="compositionally biased region" description="Low complexity" evidence="1">
    <location>
        <begin position="244"/>
        <end position="258"/>
    </location>
</feature>
<feature type="region of interest" description="Disordered" evidence="1">
    <location>
        <begin position="1055"/>
        <end position="1079"/>
    </location>
</feature>
<protein>
    <submittedName>
        <fullName evidence="4">Uncharacterized protein</fullName>
    </submittedName>
</protein>
<evidence type="ECO:0000313" key="4">
    <source>
        <dbReference type="EMBL" id="CAE0467790.1"/>
    </source>
</evidence>
<feature type="region of interest" description="Disordered" evidence="1">
    <location>
        <begin position="923"/>
        <end position="958"/>
    </location>
</feature>